<evidence type="ECO:0000313" key="2">
    <source>
        <dbReference type="EMBL" id="KAK3312424.1"/>
    </source>
</evidence>
<feature type="compositionally biased region" description="Polar residues" evidence="1">
    <location>
        <begin position="15"/>
        <end position="27"/>
    </location>
</feature>
<accession>A0AAE0LZB3</accession>
<evidence type="ECO:0000313" key="3">
    <source>
        <dbReference type="Proteomes" id="UP001283341"/>
    </source>
</evidence>
<keyword evidence="3" id="KW-1185">Reference proteome</keyword>
<reference evidence="2" key="2">
    <citation type="submission" date="2023-06" db="EMBL/GenBank/DDBJ databases">
        <authorList>
            <consortium name="Lawrence Berkeley National Laboratory"/>
            <person name="Haridas S."/>
            <person name="Hensen N."/>
            <person name="Bonometti L."/>
            <person name="Westerberg I."/>
            <person name="Brannstrom I.O."/>
            <person name="Guillou S."/>
            <person name="Cros-Aarteil S."/>
            <person name="Calhoun S."/>
            <person name="Kuo A."/>
            <person name="Mondo S."/>
            <person name="Pangilinan J."/>
            <person name="Riley R."/>
            <person name="Labutti K."/>
            <person name="Andreopoulos B."/>
            <person name="Lipzen A."/>
            <person name="Chen C."/>
            <person name="Yanf M."/>
            <person name="Daum C."/>
            <person name="Ng V."/>
            <person name="Clum A."/>
            <person name="Steindorff A."/>
            <person name="Ohm R."/>
            <person name="Martin F."/>
            <person name="Silar P."/>
            <person name="Natvig D."/>
            <person name="Lalanne C."/>
            <person name="Gautier V."/>
            <person name="Ament-Velasquez S.L."/>
            <person name="Kruys A."/>
            <person name="Hutchinson M.I."/>
            <person name="Powell A.J."/>
            <person name="Barry K."/>
            <person name="Miller A.N."/>
            <person name="Grigoriev I.V."/>
            <person name="Debuchy R."/>
            <person name="Gladieux P."/>
            <person name="Thoren M.H."/>
            <person name="Johannesson H."/>
        </authorList>
    </citation>
    <scope>NUCLEOTIDE SEQUENCE</scope>
    <source>
        <strain evidence="2">CBS 118394</strain>
    </source>
</reference>
<dbReference type="Proteomes" id="UP001283341">
    <property type="component" value="Unassembled WGS sequence"/>
</dbReference>
<sequence length="364" mass="41400">MADQNTTGRTEDEPQATQSSPLPTISISCELVPAPTPPNSLQIPRLDNKRKHPSDAVGDPATTLPDSNNKRKHTSEAVGNPGPARLNSLEILRLGDRTPSQPFTYHLETIHCSSNYQVLDGQTTSLWTARAAVFWYYGTDCELPGKGWRCRLNDLYYKDEVSRESGNPLNVNQECYSRIIDVVLIRSRSRMDGTPRPHPSALGHIKEPIAFWVRFSLYCTNRKWLERLPRQSLSNYIRLKTAVLSFGVRCDSTNKLDLYYAKFFKQSRPDFEPWLKDQFQIGLLVPVPSLPLGDDVSVLLQVAEPSARRFAEALIDAYVAHSSELGDPRREEIQKFREHLRSARHNPYGSPTTMSQRRYLPTYL</sequence>
<name>A0AAE0LZB3_9PEZI</name>
<proteinExistence type="predicted"/>
<gene>
    <name evidence="2" type="ORF">B0H66DRAFT_538712</name>
</gene>
<evidence type="ECO:0000256" key="1">
    <source>
        <dbReference type="SAM" id="MobiDB-lite"/>
    </source>
</evidence>
<dbReference type="AlphaFoldDB" id="A0AAE0LZB3"/>
<reference evidence="2" key="1">
    <citation type="journal article" date="2023" name="Mol. Phylogenet. Evol.">
        <title>Genome-scale phylogeny and comparative genomics of the fungal order Sordariales.</title>
        <authorList>
            <person name="Hensen N."/>
            <person name="Bonometti L."/>
            <person name="Westerberg I."/>
            <person name="Brannstrom I.O."/>
            <person name="Guillou S."/>
            <person name="Cros-Aarteil S."/>
            <person name="Calhoun S."/>
            <person name="Haridas S."/>
            <person name="Kuo A."/>
            <person name="Mondo S."/>
            <person name="Pangilinan J."/>
            <person name="Riley R."/>
            <person name="LaButti K."/>
            <person name="Andreopoulos B."/>
            <person name="Lipzen A."/>
            <person name="Chen C."/>
            <person name="Yan M."/>
            <person name="Daum C."/>
            <person name="Ng V."/>
            <person name="Clum A."/>
            <person name="Steindorff A."/>
            <person name="Ohm R.A."/>
            <person name="Martin F."/>
            <person name="Silar P."/>
            <person name="Natvig D.O."/>
            <person name="Lalanne C."/>
            <person name="Gautier V."/>
            <person name="Ament-Velasquez S.L."/>
            <person name="Kruys A."/>
            <person name="Hutchinson M.I."/>
            <person name="Powell A.J."/>
            <person name="Barry K."/>
            <person name="Miller A.N."/>
            <person name="Grigoriev I.V."/>
            <person name="Debuchy R."/>
            <person name="Gladieux P."/>
            <person name="Hiltunen Thoren M."/>
            <person name="Johannesson H."/>
        </authorList>
    </citation>
    <scope>NUCLEOTIDE SEQUENCE</scope>
    <source>
        <strain evidence="2">CBS 118394</strain>
    </source>
</reference>
<feature type="region of interest" description="Disordered" evidence="1">
    <location>
        <begin position="344"/>
        <end position="364"/>
    </location>
</feature>
<protein>
    <submittedName>
        <fullName evidence="2">Uncharacterized protein</fullName>
    </submittedName>
</protein>
<comment type="caution">
    <text evidence="2">The sequence shown here is derived from an EMBL/GenBank/DDBJ whole genome shotgun (WGS) entry which is preliminary data.</text>
</comment>
<dbReference type="EMBL" id="JAUEDM010000009">
    <property type="protein sequence ID" value="KAK3312424.1"/>
    <property type="molecule type" value="Genomic_DNA"/>
</dbReference>
<feature type="region of interest" description="Disordered" evidence="1">
    <location>
        <begin position="1"/>
        <end position="84"/>
    </location>
</feature>
<organism evidence="2 3">
    <name type="scientific">Apodospora peruviana</name>
    <dbReference type="NCBI Taxonomy" id="516989"/>
    <lineage>
        <taxon>Eukaryota</taxon>
        <taxon>Fungi</taxon>
        <taxon>Dikarya</taxon>
        <taxon>Ascomycota</taxon>
        <taxon>Pezizomycotina</taxon>
        <taxon>Sordariomycetes</taxon>
        <taxon>Sordariomycetidae</taxon>
        <taxon>Sordariales</taxon>
        <taxon>Lasiosphaeriaceae</taxon>
        <taxon>Apodospora</taxon>
    </lineage>
</organism>